<evidence type="ECO:0000313" key="1">
    <source>
        <dbReference type="EMBL" id="PMP97176.1"/>
    </source>
</evidence>
<feature type="non-terminal residue" evidence="1">
    <location>
        <position position="1"/>
    </location>
</feature>
<gene>
    <name evidence="1" type="ORF">C0169_03780</name>
</gene>
<dbReference type="AlphaFoldDB" id="A0A2N7QES0"/>
<sequence length="128" mass="15151">LEKLAFKFLKESAINFYESLIKEDENFIEKKVQDLDVKKDLKNKLNKLKEFLTKIKNSSKIIIPLRLGKHQGYLSTTIMQIVKKEKPDLFEKVFRISVPKERPEVNKTRKILDPESTFPGWCFLHIED</sequence>
<organism evidence="1 2">
    <name type="scientific">Thermodesulfobacterium geofontis</name>
    <dbReference type="NCBI Taxonomy" id="1295609"/>
    <lineage>
        <taxon>Bacteria</taxon>
        <taxon>Pseudomonadati</taxon>
        <taxon>Thermodesulfobacteriota</taxon>
        <taxon>Thermodesulfobacteria</taxon>
        <taxon>Thermodesulfobacteriales</taxon>
        <taxon>Thermodesulfobacteriaceae</taxon>
        <taxon>Thermodesulfobacterium</taxon>
    </lineage>
</organism>
<comment type="caution">
    <text evidence="1">The sequence shown here is derived from an EMBL/GenBank/DDBJ whole genome shotgun (WGS) entry which is preliminary data.</text>
</comment>
<proteinExistence type="predicted"/>
<protein>
    <submittedName>
        <fullName evidence="1">Uncharacterized protein</fullName>
    </submittedName>
</protein>
<dbReference type="Proteomes" id="UP000235619">
    <property type="component" value="Unassembled WGS sequence"/>
</dbReference>
<accession>A0A2N7QES0</accession>
<reference evidence="1 2" key="1">
    <citation type="submission" date="2018-01" db="EMBL/GenBank/DDBJ databases">
        <title>Metagenomic assembled genomes from two thermal pools in the Uzon Caldera, Kamchatka, Russia.</title>
        <authorList>
            <person name="Wilkins L."/>
            <person name="Ettinger C."/>
        </authorList>
    </citation>
    <scope>NUCLEOTIDE SEQUENCE [LARGE SCALE GENOMIC DNA]</scope>
    <source>
        <strain evidence="1">ARK-04</strain>
    </source>
</reference>
<dbReference type="EMBL" id="PNJD01000229">
    <property type="protein sequence ID" value="PMP97176.1"/>
    <property type="molecule type" value="Genomic_DNA"/>
</dbReference>
<evidence type="ECO:0000313" key="2">
    <source>
        <dbReference type="Proteomes" id="UP000235619"/>
    </source>
</evidence>
<name>A0A2N7QES0_9BACT</name>